<dbReference type="PROSITE" id="PS51194">
    <property type="entry name" value="HELICASE_CTER"/>
    <property type="match status" value="1"/>
</dbReference>
<dbReference type="InterPro" id="IPR014001">
    <property type="entry name" value="Helicase_ATP-bd"/>
</dbReference>
<evidence type="ECO:0000259" key="9">
    <source>
        <dbReference type="PROSITE" id="PS51194"/>
    </source>
</evidence>
<dbReference type="EMBL" id="JAZGZR010000011">
    <property type="protein sequence ID" value="MFK7049416.1"/>
    <property type="molecule type" value="Genomic_DNA"/>
</dbReference>
<dbReference type="GO" id="GO:0016787">
    <property type="term" value="F:hydrolase activity"/>
    <property type="evidence" value="ECO:0007669"/>
    <property type="project" value="UniProtKB-KW"/>
</dbReference>
<gene>
    <name evidence="11" type="ORF">V3Q77_05880</name>
</gene>
<dbReference type="InterPro" id="IPR027417">
    <property type="entry name" value="P-loop_NTPase"/>
</dbReference>
<dbReference type="Pfam" id="PF00271">
    <property type="entry name" value="Helicase_C"/>
    <property type="match status" value="1"/>
</dbReference>
<evidence type="ECO:0000259" key="8">
    <source>
        <dbReference type="PROSITE" id="PS51192"/>
    </source>
</evidence>
<feature type="domain" description="Helicase C-terminal" evidence="9">
    <location>
        <begin position="231"/>
        <end position="382"/>
    </location>
</feature>
<evidence type="ECO:0000256" key="5">
    <source>
        <dbReference type="ARBA" id="ARBA00038437"/>
    </source>
</evidence>
<feature type="domain" description="Helicase ATP-binding" evidence="8">
    <location>
        <begin position="32"/>
        <end position="208"/>
    </location>
</feature>
<accession>A0ABW8PP66</accession>
<dbReference type="InterPro" id="IPR011545">
    <property type="entry name" value="DEAD/DEAH_box_helicase_dom"/>
</dbReference>
<sequence>MTFEQFSFHRNIVESIKEATYTNPTEIQEKAIPIILEGEDLVGCAQTGTGKTAAFAIPILNYLIPIVGSIKKRKYIRTVVLAPTRELALQIEESFNKYGKYTNCTTLTIYGGVPQTTQVEKLKEGIDILIATPGRFLDLNKQGVIDINHLHHLVIDEADLMLDMGFINDVRKITKIAPQNRQTLLFSATMPIEIREIAEEFLKKPKYVEVKSTINNSQNIVQSIYFVEKTDKKQLLVRVIKQEKLVNTIIFVRTKQGAENLVEFLQKNQLNCDALHGDKSQNARQKVLENFKNKTIDFLIATDVASRGIDIDQLPVVINYDLPNIPETYIHRIGRTGRAGHSGIAISFCGKDEEIYWKDIIRLLKNKVTTVDNHPFPWKSSNNNGKKRNPSSNNQVATSVSSNSSKQRSGKKSRKSDNSKKNKKRWY</sequence>
<dbReference type="EC" id="3.6.4.-" evidence="11"/>
<dbReference type="InterPro" id="IPR044742">
    <property type="entry name" value="DEAD/DEAH_RhlB"/>
</dbReference>
<keyword evidence="12" id="KW-1185">Reference proteome</keyword>
<feature type="short sequence motif" description="Q motif" evidence="6">
    <location>
        <begin position="1"/>
        <end position="29"/>
    </location>
</feature>
<evidence type="ECO:0000313" key="12">
    <source>
        <dbReference type="Proteomes" id="UP001621813"/>
    </source>
</evidence>
<feature type="region of interest" description="Disordered" evidence="7">
    <location>
        <begin position="372"/>
        <end position="427"/>
    </location>
</feature>
<evidence type="ECO:0000259" key="10">
    <source>
        <dbReference type="PROSITE" id="PS51195"/>
    </source>
</evidence>
<feature type="domain" description="DEAD-box RNA helicase Q" evidence="10">
    <location>
        <begin position="1"/>
        <end position="29"/>
    </location>
</feature>
<dbReference type="InterPro" id="IPR001650">
    <property type="entry name" value="Helicase_C-like"/>
</dbReference>
<comment type="similarity">
    <text evidence="5">Belongs to the DEAD box helicase family.</text>
</comment>
<dbReference type="CDD" id="cd00268">
    <property type="entry name" value="DEADc"/>
    <property type="match status" value="1"/>
</dbReference>
<dbReference type="PROSITE" id="PS51195">
    <property type="entry name" value="Q_MOTIF"/>
    <property type="match status" value="1"/>
</dbReference>
<keyword evidence="4" id="KW-0067">ATP-binding</keyword>
<dbReference type="PROSITE" id="PS51192">
    <property type="entry name" value="HELICASE_ATP_BIND_1"/>
    <property type="match status" value="1"/>
</dbReference>
<dbReference type="SMART" id="SM00490">
    <property type="entry name" value="HELICc"/>
    <property type="match status" value="1"/>
</dbReference>
<dbReference type="Gene3D" id="3.40.50.300">
    <property type="entry name" value="P-loop containing nucleotide triphosphate hydrolases"/>
    <property type="match status" value="2"/>
</dbReference>
<dbReference type="SMART" id="SM00487">
    <property type="entry name" value="DEXDc"/>
    <property type="match status" value="1"/>
</dbReference>
<dbReference type="SUPFAM" id="SSF52540">
    <property type="entry name" value="P-loop containing nucleoside triphosphate hydrolases"/>
    <property type="match status" value="1"/>
</dbReference>
<dbReference type="PANTHER" id="PTHR47959">
    <property type="entry name" value="ATP-DEPENDENT RNA HELICASE RHLE-RELATED"/>
    <property type="match status" value="1"/>
</dbReference>
<dbReference type="InterPro" id="IPR014014">
    <property type="entry name" value="RNA_helicase_DEAD_Q_motif"/>
</dbReference>
<feature type="compositionally biased region" description="Polar residues" evidence="7">
    <location>
        <begin position="379"/>
        <end position="398"/>
    </location>
</feature>
<dbReference type="Pfam" id="PF00270">
    <property type="entry name" value="DEAD"/>
    <property type="match status" value="1"/>
</dbReference>
<evidence type="ECO:0000256" key="1">
    <source>
        <dbReference type="ARBA" id="ARBA00022741"/>
    </source>
</evidence>
<comment type="caution">
    <text evidence="11">The sequence shown here is derived from an EMBL/GenBank/DDBJ whole genome shotgun (WGS) entry which is preliminary data.</text>
</comment>
<protein>
    <submittedName>
        <fullName evidence="11">DEAD/DEAH box helicase</fullName>
        <ecNumber evidence="11">3.6.4.-</ecNumber>
    </submittedName>
</protein>
<organism evidence="11 12">
    <name type="scientific">Flavobacterium davisii</name>
    <dbReference type="NCBI Taxonomy" id="2906077"/>
    <lineage>
        <taxon>Bacteria</taxon>
        <taxon>Pseudomonadati</taxon>
        <taxon>Bacteroidota</taxon>
        <taxon>Flavobacteriia</taxon>
        <taxon>Flavobacteriales</taxon>
        <taxon>Flavobacteriaceae</taxon>
        <taxon>Flavobacterium</taxon>
    </lineage>
</organism>
<keyword evidence="2 11" id="KW-0378">Hydrolase</keyword>
<proteinExistence type="inferred from homology"/>
<dbReference type="GO" id="GO:0004386">
    <property type="term" value="F:helicase activity"/>
    <property type="evidence" value="ECO:0007669"/>
    <property type="project" value="UniProtKB-KW"/>
</dbReference>
<dbReference type="PANTHER" id="PTHR47959:SF13">
    <property type="entry name" value="ATP-DEPENDENT RNA HELICASE RHLE"/>
    <property type="match status" value="1"/>
</dbReference>
<evidence type="ECO:0000256" key="2">
    <source>
        <dbReference type="ARBA" id="ARBA00022801"/>
    </source>
</evidence>
<keyword evidence="3 11" id="KW-0347">Helicase</keyword>
<evidence type="ECO:0000256" key="3">
    <source>
        <dbReference type="ARBA" id="ARBA00022806"/>
    </source>
</evidence>
<evidence type="ECO:0000313" key="11">
    <source>
        <dbReference type="EMBL" id="MFK7049416.1"/>
    </source>
</evidence>
<dbReference type="RefSeq" id="WP_375605057.1">
    <property type="nucleotide sequence ID" value="NZ_CP097869.1"/>
</dbReference>
<reference evidence="11 12" key="1">
    <citation type="submission" date="2024-02" db="EMBL/GenBank/DDBJ databases">
        <title>Comparative Genomic Analysis of Flavobacterium Species Causing Columnaris Disease of Freshwater Fish in Thailand: Insights into Virulence and Resistance Mechanisms.</title>
        <authorList>
            <person name="Nguyen D."/>
            <person name="Chokmangmeepisarn P."/>
            <person name="Khianchaikhan K."/>
            <person name="Morishita M."/>
            <person name="Bunnoy A."/>
            <person name="Rodkhum C."/>
        </authorList>
    </citation>
    <scope>NUCLEOTIDE SEQUENCE [LARGE SCALE GENOMIC DNA]</scope>
    <source>
        <strain evidence="11 12">KCRT2007</strain>
    </source>
</reference>
<keyword evidence="1" id="KW-0547">Nucleotide-binding</keyword>
<name>A0ABW8PP66_9FLAO</name>
<dbReference type="Proteomes" id="UP001621813">
    <property type="component" value="Unassembled WGS sequence"/>
</dbReference>
<evidence type="ECO:0000256" key="6">
    <source>
        <dbReference type="PROSITE-ProRule" id="PRU00552"/>
    </source>
</evidence>
<evidence type="ECO:0000256" key="4">
    <source>
        <dbReference type="ARBA" id="ARBA00022840"/>
    </source>
</evidence>
<dbReference type="CDD" id="cd18787">
    <property type="entry name" value="SF2_C_DEAD"/>
    <property type="match status" value="1"/>
</dbReference>
<dbReference type="InterPro" id="IPR050079">
    <property type="entry name" value="DEAD_box_RNA_helicase"/>
</dbReference>
<evidence type="ECO:0000256" key="7">
    <source>
        <dbReference type="SAM" id="MobiDB-lite"/>
    </source>
</evidence>